<dbReference type="InterPro" id="IPR024422">
    <property type="entry name" value="Protein_unknown_function_OB"/>
</dbReference>
<dbReference type="Pfam" id="PF12869">
    <property type="entry name" value="tRNA_anti-like"/>
    <property type="match status" value="1"/>
</dbReference>
<evidence type="ECO:0000313" key="1">
    <source>
        <dbReference type="EMBL" id="RBQ28571.1"/>
    </source>
</evidence>
<dbReference type="OrthoDB" id="9946022at2"/>
<comment type="caution">
    <text evidence="1">The sequence shown here is derived from an EMBL/GenBank/DDBJ whole genome shotgun (WGS) entry which is preliminary data.</text>
</comment>
<dbReference type="Proteomes" id="UP000252669">
    <property type="component" value="Unassembled WGS sequence"/>
</dbReference>
<evidence type="ECO:0000313" key="2">
    <source>
        <dbReference type="Proteomes" id="UP000252669"/>
    </source>
</evidence>
<proteinExistence type="predicted"/>
<dbReference type="AlphaFoldDB" id="A0A366MQL2"/>
<organism evidence="1 2">
    <name type="scientific">Aliarcobacter vitoriensis</name>
    <dbReference type="NCBI Taxonomy" id="2011099"/>
    <lineage>
        <taxon>Bacteria</taxon>
        <taxon>Pseudomonadati</taxon>
        <taxon>Campylobacterota</taxon>
        <taxon>Epsilonproteobacteria</taxon>
        <taxon>Campylobacterales</taxon>
        <taxon>Arcobacteraceae</taxon>
        <taxon>Aliarcobacter</taxon>
    </lineage>
</organism>
<gene>
    <name evidence="1" type="ORF">CRU91_08660</name>
</gene>
<dbReference type="RefSeq" id="WP_113894827.1">
    <property type="nucleotide sequence ID" value="NZ_JANJGA010000014.1"/>
</dbReference>
<dbReference type="EMBL" id="PDKB01000014">
    <property type="protein sequence ID" value="RBQ28571.1"/>
    <property type="molecule type" value="Genomic_DNA"/>
</dbReference>
<keyword evidence="2" id="KW-1185">Reference proteome</keyword>
<name>A0A366MQL2_9BACT</name>
<sequence length="159" mass="18180">MKTFFKIVFILIISLIAIGVIFDNTEEKNLQKLETIKTSNIDKISPTGTLYDIYTLMSDYTDLQRVNTEKELKGKIVQWTLPVFEVSKLSENKYKIQTDSGTFFGTKYVGTFTTIYTQSKDEVIFIENIKTGNLITVKGEITGTFMRNIQIEPAILILK</sequence>
<protein>
    <submittedName>
        <fullName evidence="1">Uncharacterized protein</fullName>
    </submittedName>
</protein>
<accession>A0A366MQL2</accession>
<reference evidence="1 2" key="1">
    <citation type="submission" date="2017-10" db="EMBL/GenBank/DDBJ databases">
        <title>Genomics of the genus Arcobacter.</title>
        <authorList>
            <person name="Perez-Cataluna A."/>
            <person name="Figueras M.J."/>
        </authorList>
    </citation>
    <scope>NUCLEOTIDE SEQUENCE [LARGE SCALE GENOMIC DNA]</scope>
    <source>
        <strain evidence="1 2">CECT 9230</strain>
    </source>
</reference>